<dbReference type="RefSeq" id="WP_016149144.1">
    <property type="nucleotide sequence ID" value="NZ_KB976105.1"/>
</dbReference>
<proteinExistence type="predicted"/>
<evidence type="ECO:0000313" key="4">
    <source>
        <dbReference type="Proteomes" id="UP000013981"/>
    </source>
</evidence>
<dbReference type="EMBL" id="AQOB01000015">
    <property type="protein sequence ID" value="EOQ35591.1"/>
    <property type="molecule type" value="Genomic_DNA"/>
</dbReference>
<reference evidence="3 4" key="1">
    <citation type="submission" date="2013-01" db="EMBL/GenBank/DDBJ databases">
        <title>The Genome Sequence of Butyricicoccus pullicaecorum 1.2.</title>
        <authorList>
            <consortium name="The Broad Institute Genome Sequencing Platform"/>
            <person name="Earl A."/>
            <person name="Ward D."/>
            <person name="Feldgarden M."/>
            <person name="Gevers D."/>
            <person name="Van Immerseel F."/>
            <person name="Eeckhaut V."/>
            <person name="Walker B."/>
            <person name="Young S.K."/>
            <person name="Zeng Q."/>
            <person name="Gargeya S."/>
            <person name="Fitzgerald M."/>
            <person name="Haas B."/>
            <person name="Abouelleil A."/>
            <person name="Alvarado L."/>
            <person name="Arachchi H.M."/>
            <person name="Berlin A.M."/>
            <person name="Chapman S.B."/>
            <person name="Dewar J."/>
            <person name="Goldberg J."/>
            <person name="Griggs A."/>
            <person name="Gujja S."/>
            <person name="Hansen M."/>
            <person name="Howarth C."/>
            <person name="Imamovic A."/>
            <person name="Larimer J."/>
            <person name="McCowan C."/>
            <person name="Murphy C."/>
            <person name="Neiman D."/>
            <person name="Pearson M."/>
            <person name="Priest M."/>
            <person name="Roberts A."/>
            <person name="Saif S."/>
            <person name="Shea T."/>
            <person name="Sisk P."/>
            <person name="Sykes S."/>
            <person name="Wortman J."/>
            <person name="Nusbaum C."/>
            <person name="Birren B."/>
        </authorList>
    </citation>
    <scope>NUCLEOTIDE SEQUENCE [LARGE SCALE GENOMIC DNA]</scope>
    <source>
        <strain evidence="3 4">1.2</strain>
    </source>
</reference>
<keyword evidence="4" id="KW-1185">Reference proteome</keyword>
<feature type="coiled-coil region" evidence="1">
    <location>
        <begin position="235"/>
        <end position="262"/>
    </location>
</feature>
<dbReference type="PATRIC" id="fig|1203606.4.peg.3018"/>
<name>R8VTK7_9FIRM</name>
<gene>
    <name evidence="3" type="ORF">HMPREF1526_03058</name>
</gene>
<dbReference type="HOGENOM" id="CLU_295391_0_0_9"/>
<dbReference type="Proteomes" id="UP000013981">
    <property type="component" value="Unassembled WGS sequence"/>
</dbReference>
<evidence type="ECO:0000313" key="3">
    <source>
        <dbReference type="EMBL" id="EOQ35591.1"/>
    </source>
</evidence>
<protein>
    <submittedName>
        <fullName evidence="3">Uncharacterized protein</fullName>
    </submittedName>
</protein>
<feature type="region of interest" description="Disordered" evidence="2">
    <location>
        <begin position="1005"/>
        <end position="1024"/>
    </location>
</feature>
<organism evidence="3 4">
    <name type="scientific">Butyricicoccus pullicaecorum 1.2</name>
    <dbReference type="NCBI Taxonomy" id="1203606"/>
    <lineage>
        <taxon>Bacteria</taxon>
        <taxon>Bacillati</taxon>
        <taxon>Bacillota</taxon>
        <taxon>Clostridia</taxon>
        <taxon>Eubacteriales</taxon>
        <taxon>Butyricicoccaceae</taxon>
        <taxon>Butyricicoccus</taxon>
    </lineage>
</organism>
<comment type="caution">
    <text evidence="3">The sequence shown here is derived from an EMBL/GenBank/DDBJ whole genome shotgun (WGS) entry which is preliminary data.</text>
</comment>
<keyword evidence="1" id="KW-0175">Coiled coil</keyword>
<evidence type="ECO:0000256" key="2">
    <source>
        <dbReference type="SAM" id="MobiDB-lite"/>
    </source>
</evidence>
<sequence>MKLYGYELLWQTVLLDVQELRQTETARQVMEQMYPCTVQEKQLLIVRGLSTDGTAEVPVLYLPARVTYREQAPCICPSDGGWQLCADTLRETFGVDGDTLASMREMLDGLASDDALPALLGLWSRLLSGYCTVQPEVIGLAVVCRAQPAVQQAQLPEDLGACDLSSWASAATVYAAQGERVVLASRNRDHLLALRAQFSDDVPVLCAWDDAERVRQLAARVLEDMDQTETLSRTAERMQAQLDALSGRLQAARETVKALGRQPQATPEEQAAHDRVLPDAIAPGSAFPLTPAQIDLLRQPPQTDMACQPDEAEQLMARWEQCARRYLAAPVRQNGQAAAIRVDGLQLGVGDPGTDADTGSLVLRLNAFSNLLAQEDWLYDVLSCRNRAQMALYEVLAEAFRAAGACTSGQADVLEYTVSYRGRASERAQALQTLCELEEVCAVWEDSEPYTHSEWSMWRAVRAAAKKHHMLVDGKPPRTREQCRAARVALELETCRQAIRRAWEPLRGQSPVPDGDPQVLAGVLDACIACSRNGLHLQADSFPLSDETRTCIEQAYAVAQARTDLCSRLSGEPELVQQAVHRLDAAAYRAARDAAAYAARGAQIEARRAVVEQVRRITPLWAEQLERKACPDVDLQEIWLEKSRRTQDSRQMGQWLAHERSLTMQWEQTKREVRALRMRMAAAARAAADPLLYAQMHRAVRSEPGAVHGADCALIYLTQEMQTKRFAVGILDGQGMLDAQCAAWNRGIGQGYRITLRPVRVPEVHLVCADGTMEYCRAAEALSKGQISDRKYQISWQAQDDRSVLTLAGQALRRGERVVVVCADREETAQMLRESLPEDVLLTGNLYCDGPEVLAVRQFDTVVLCPDLSESVCEQAMRGSMDSAVLWLLDADRYGADWGKGLLRRAWGLDCQEDRAQTSYIARVLTELYGWEVHAQADGLTLYTPSGPVWLALLEQDACYPMDTAMRRAHYAAGWQLDGLYLHECLSHPRQALERLAVYEGVQTGAPAETEEPTATRVAHSDGL</sequence>
<dbReference type="AlphaFoldDB" id="R8VTK7"/>
<accession>R8VTK7</accession>
<evidence type="ECO:0000256" key="1">
    <source>
        <dbReference type="SAM" id="Coils"/>
    </source>
</evidence>